<dbReference type="Proteomes" id="UP000238163">
    <property type="component" value="Unassembled WGS sequence"/>
</dbReference>
<evidence type="ECO:0000256" key="1">
    <source>
        <dbReference type="SAM" id="SignalP"/>
    </source>
</evidence>
<feature type="domain" description="TraK N-terminal" evidence="2">
    <location>
        <begin position="25"/>
        <end position="117"/>
    </location>
</feature>
<evidence type="ECO:0000313" key="5">
    <source>
        <dbReference type="Proteomes" id="UP000238163"/>
    </source>
</evidence>
<dbReference type="InterPro" id="IPR010563">
    <property type="entry name" value="TraK_N"/>
</dbReference>
<dbReference type="RefSeq" id="WP_106008971.1">
    <property type="nucleotide sequence ID" value="NZ_NWTN01000026.1"/>
</dbReference>
<dbReference type="Pfam" id="PF06586">
    <property type="entry name" value="TraK_N"/>
    <property type="match status" value="1"/>
</dbReference>
<protein>
    <recommendedName>
        <fullName evidence="6">Conjugal transfer protein TraK</fullName>
    </recommendedName>
</protein>
<comment type="caution">
    <text evidence="4">The sequence shown here is derived from an EMBL/GenBank/DDBJ whole genome shotgun (WGS) entry which is preliminary data.</text>
</comment>
<accession>A0ABX5D699</accession>
<sequence>MKKVIVLAIALMASSFVHAANVRYVAPGGDTSFAISKKEVNRIAIKGDRITSFVKIEGSFASESDPKSGDLFITPIDDDTNGNMISGFITTEQGQTFQVFLALRDMPSTNTELQLKQFGKNPDKARKWERQFPNQKLTALNLARAMQNERSLPGFTSERYEKGIKFKAVSLGALTARIHGLTVGNHFFGEEIRVLNQTKSPQPLTERMLNDKYVIGVFIMGAAARSRTHDDTFDVAPGESIRIYRIKQNFIN</sequence>
<keyword evidence="1" id="KW-0732">Signal</keyword>
<keyword evidence="5" id="KW-1185">Reference proteome</keyword>
<evidence type="ECO:0000259" key="2">
    <source>
        <dbReference type="Pfam" id="PF06586"/>
    </source>
</evidence>
<evidence type="ECO:0008006" key="6">
    <source>
        <dbReference type="Google" id="ProtNLM"/>
    </source>
</evidence>
<feature type="domain" description="TraK C-terminal" evidence="3">
    <location>
        <begin position="126"/>
        <end position="219"/>
    </location>
</feature>
<evidence type="ECO:0000313" key="4">
    <source>
        <dbReference type="EMBL" id="PRQ65172.1"/>
    </source>
</evidence>
<feature type="chain" id="PRO_5046286149" description="Conjugal transfer protein TraK" evidence="1">
    <location>
        <begin position="20"/>
        <end position="252"/>
    </location>
</feature>
<name>A0ABX5D699_9VIBR</name>
<proteinExistence type="predicted"/>
<reference evidence="4 5" key="1">
    <citation type="submission" date="2018-03" db="EMBL/GenBank/DDBJ databases">
        <title>Genetic Diversity and Phenotypic Plasticity of AHL Mediated Quorum Sensing in Environmental Strains of Vibrio mediterranei.</title>
        <authorList>
            <person name="Lantoine F."/>
            <person name="Vouve F."/>
        </authorList>
    </citation>
    <scope>NUCLEOTIDE SEQUENCE [LARGE SCALE GENOMIC DNA]</scope>
    <source>
        <strain evidence="4 5">17LN0615E</strain>
    </source>
</reference>
<dbReference type="EMBL" id="NWTN01000026">
    <property type="protein sequence ID" value="PRQ65172.1"/>
    <property type="molecule type" value="Genomic_DNA"/>
</dbReference>
<feature type="signal peptide" evidence="1">
    <location>
        <begin position="1"/>
        <end position="19"/>
    </location>
</feature>
<gene>
    <name evidence="4" type="ORF">COR51_23920</name>
</gene>
<dbReference type="InterPro" id="IPR055397">
    <property type="entry name" value="TraK_C"/>
</dbReference>
<organism evidence="4 5">
    <name type="scientific">Vibrio mediterranei</name>
    <dbReference type="NCBI Taxonomy" id="689"/>
    <lineage>
        <taxon>Bacteria</taxon>
        <taxon>Pseudomonadati</taxon>
        <taxon>Pseudomonadota</taxon>
        <taxon>Gammaproteobacteria</taxon>
        <taxon>Vibrionales</taxon>
        <taxon>Vibrionaceae</taxon>
        <taxon>Vibrio</taxon>
    </lineage>
</organism>
<evidence type="ECO:0000259" key="3">
    <source>
        <dbReference type="Pfam" id="PF23536"/>
    </source>
</evidence>
<dbReference type="Pfam" id="PF23536">
    <property type="entry name" value="TraK_C"/>
    <property type="match status" value="1"/>
</dbReference>